<gene>
    <name evidence="2" type="ORF">PHLGIDRAFT_395721</name>
</gene>
<proteinExistence type="predicted"/>
<dbReference type="HOGENOM" id="CLU_2027578_0_0_1"/>
<keyword evidence="3" id="KW-1185">Reference proteome</keyword>
<organism evidence="2 3">
    <name type="scientific">Phlebiopsis gigantea (strain 11061_1 CR5-6)</name>
    <name type="common">White-rot fungus</name>
    <name type="synonym">Peniophora gigantea</name>
    <dbReference type="NCBI Taxonomy" id="745531"/>
    <lineage>
        <taxon>Eukaryota</taxon>
        <taxon>Fungi</taxon>
        <taxon>Dikarya</taxon>
        <taxon>Basidiomycota</taxon>
        <taxon>Agaricomycotina</taxon>
        <taxon>Agaricomycetes</taxon>
        <taxon>Polyporales</taxon>
        <taxon>Phanerochaetaceae</taxon>
        <taxon>Phlebiopsis</taxon>
    </lineage>
</organism>
<protein>
    <submittedName>
        <fullName evidence="2">Uncharacterized protein</fullName>
    </submittedName>
</protein>
<dbReference type="EMBL" id="KN840442">
    <property type="protein sequence ID" value="KIP11940.1"/>
    <property type="molecule type" value="Genomic_DNA"/>
</dbReference>
<dbReference type="Proteomes" id="UP000053257">
    <property type="component" value="Unassembled WGS sequence"/>
</dbReference>
<feature type="region of interest" description="Disordered" evidence="1">
    <location>
        <begin position="51"/>
        <end position="71"/>
    </location>
</feature>
<evidence type="ECO:0000256" key="1">
    <source>
        <dbReference type="SAM" id="MobiDB-lite"/>
    </source>
</evidence>
<evidence type="ECO:0000313" key="2">
    <source>
        <dbReference type="EMBL" id="KIP11940.1"/>
    </source>
</evidence>
<reference evidence="2 3" key="1">
    <citation type="journal article" date="2014" name="PLoS Genet.">
        <title>Analysis of the Phlebiopsis gigantea genome, transcriptome and secretome provides insight into its pioneer colonization strategies of wood.</title>
        <authorList>
            <person name="Hori C."/>
            <person name="Ishida T."/>
            <person name="Igarashi K."/>
            <person name="Samejima M."/>
            <person name="Suzuki H."/>
            <person name="Master E."/>
            <person name="Ferreira P."/>
            <person name="Ruiz-Duenas F.J."/>
            <person name="Held B."/>
            <person name="Canessa P."/>
            <person name="Larrondo L.F."/>
            <person name="Schmoll M."/>
            <person name="Druzhinina I.S."/>
            <person name="Kubicek C.P."/>
            <person name="Gaskell J.A."/>
            <person name="Kersten P."/>
            <person name="St John F."/>
            <person name="Glasner J."/>
            <person name="Sabat G."/>
            <person name="Splinter BonDurant S."/>
            <person name="Syed K."/>
            <person name="Yadav J."/>
            <person name="Mgbeahuruike A.C."/>
            <person name="Kovalchuk A."/>
            <person name="Asiegbu F.O."/>
            <person name="Lackner G."/>
            <person name="Hoffmeister D."/>
            <person name="Rencoret J."/>
            <person name="Gutierrez A."/>
            <person name="Sun H."/>
            <person name="Lindquist E."/>
            <person name="Barry K."/>
            <person name="Riley R."/>
            <person name="Grigoriev I.V."/>
            <person name="Henrissat B."/>
            <person name="Kues U."/>
            <person name="Berka R.M."/>
            <person name="Martinez A.T."/>
            <person name="Covert S.F."/>
            <person name="Blanchette R.A."/>
            <person name="Cullen D."/>
        </authorList>
    </citation>
    <scope>NUCLEOTIDE SEQUENCE [LARGE SCALE GENOMIC DNA]</scope>
    <source>
        <strain evidence="2 3">11061_1 CR5-6</strain>
    </source>
</reference>
<sequence>MRTVHDSVASYSPSLLHGSLLVSSHTYTSIFFAPCSLTACGGAGDPFSSRSTDHPLPHLRPSHEHSAFTSDPPPPRVIYCTLPSLFSRSLPITLDRKRGKFILEYCICTFIFSLPIETSSQM</sequence>
<accession>A0A0C3SFE4</accession>
<evidence type="ECO:0000313" key="3">
    <source>
        <dbReference type="Proteomes" id="UP000053257"/>
    </source>
</evidence>
<name>A0A0C3SFE4_PHLG1</name>
<dbReference type="AlphaFoldDB" id="A0A0C3SFE4"/>
<feature type="compositionally biased region" description="Basic and acidic residues" evidence="1">
    <location>
        <begin position="51"/>
        <end position="66"/>
    </location>
</feature>